<accession>A0A438D836</accession>
<dbReference type="PANTHER" id="PTHR22939">
    <property type="entry name" value="SERINE PROTEASE FAMILY S1C HTRA-RELATED"/>
    <property type="match status" value="1"/>
</dbReference>
<protein>
    <submittedName>
        <fullName evidence="1">Putative protease Do-like 14</fullName>
    </submittedName>
</protein>
<dbReference type="PANTHER" id="PTHR22939:SF125">
    <property type="entry name" value="PROTEASE DO-LIKE 14-RELATED"/>
    <property type="match status" value="1"/>
</dbReference>
<keyword evidence="1" id="KW-0378">Hydrolase</keyword>
<dbReference type="Proteomes" id="UP000288805">
    <property type="component" value="Unassembled WGS sequence"/>
</dbReference>
<comment type="caution">
    <text evidence="1">The sequence shown here is derived from an EMBL/GenBank/DDBJ whole genome shotgun (WGS) entry which is preliminary data.</text>
</comment>
<dbReference type="EMBL" id="QGNW01001747">
    <property type="protein sequence ID" value="RVW31616.1"/>
    <property type="molecule type" value="Genomic_DNA"/>
</dbReference>
<gene>
    <name evidence="1" type="primary">DEGP14_0</name>
    <name evidence="1" type="ORF">CK203_091100</name>
</gene>
<keyword evidence="1" id="KW-0645">Protease</keyword>
<dbReference type="InterPro" id="IPR043504">
    <property type="entry name" value="Peptidase_S1_PA_chymotrypsin"/>
</dbReference>
<dbReference type="InterPro" id="IPR009003">
    <property type="entry name" value="Peptidase_S1_PA"/>
</dbReference>
<dbReference type="GO" id="GO:0008233">
    <property type="term" value="F:peptidase activity"/>
    <property type="evidence" value="ECO:0007669"/>
    <property type="project" value="UniProtKB-KW"/>
</dbReference>
<reference evidence="1 2" key="1">
    <citation type="journal article" date="2018" name="PLoS Genet.">
        <title>Population sequencing reveals clonal diversity and ancestral inbreeding in the grapevine cultivar Chardonnay.</title>
        <authorList>
            <person name="Roach M.J."/>
            <person name="Johnson D.L."/>
            <person name="Bohlmann J."/>
            <person name="van Vuuren H.J."/>
            <person name="Jones S.J."/>
            <person name="Pretorius I.S."/>
            <person name="Schmidt S.A."/>
            <person name="Borneman A.R."/>
        </authorList>
    </citation>
    <scope>NUCLEOTIDE SEQUENCE [LARGE SCALE GENOMIC DNA]</scope>
    <source>
        <strain evidence="2">cv. Chardonnay</strain>
        <tissue evidence="1">Leaf</tissue>
    </source>
</reference>
<organism evidence="1 2">
    <name type="scientific">Vitis vinifera</name>
    <name type="common">Grape</name>
    <dbReference type="NCBI Taxonomy" id="29760"/>
    <lineage>
        <taxon>Eukaryota</taxon>
        <taxon>Viridiplantae</taxon>
        <taxon>Streptophyta</taxon>
        <taxon>Embryophyta</taxon>
        <taxon>Tracheophyta</taxon>
        <taxon>Spermatophyta</taxon>
        <taxon>Magnoliopsida</taxon>
        <taxon>eudicotyledons</taxon>
        <taxon>Gunneridae</taxon>
        <taxon>Pentapetalae</taxon>
        <taxon>rosids</taxon>
        <taxon>Vitales</taxon>
        <taxon>Vitaceae</taxon>
        <taxon>Viteae</taxon>
        <taxon>Vitis</taxon>
    </lineage>
</organism>
<evidence type="ECO:0000313" key="1">
    <source>
        <dbReference type="EMBL" id="RVW31616.1"/>
    </source>
</evidence>
<evidence type="ECO:0000313" key="2">
    <source>
        <dbReference type="Proteomes" id="UP000288805"/>
    </source>
</evidence>
<name>A0A438D836_VITVI</name>
<sequence length="287" mass="30928">MDQVEARCKLGSEYGPIAWALLGYKLMKLMQINYFGMARISTINSVLRKVSVAAAASGLLYLRRDSDSKEKGKIFCVVALVYGCRDPELSQVLVLITDDVKNQRPNILTLFGKCILRLNSLEFANKSRMNLNARNNGINICSGTISRAIVEAMANCSRYNSSFFIPFTGRCLAIWMLRNLPPIFSRIGPVPSADVNKEAFGKVGDGVKPSCGFLGRDSIANAAAMVGPAVVNISAPQGFNGMTIGKSIGSGTIIDPDGTILTCAHVVVDFHGLNDSSKGKISFVHKA</sequence>
<proteinExistence type="predicted"/>
<dbReference type="GO" id="GO:0006508">
    <property type="term" value="P:proteolysis"/>
    <property type="evidence" value="ECO:0007669"/>
    <property type="project" value="UniProtKB-KW"/>
</dbReference>
<dbReference type="SUPFAM" id="SSF50494">
    <property type="entry name" value="Trypsin-like serine proteases"/>
    <property type="match status" value="1"/>
</dbReference>
<dbReference type="AlphaFoldDB" id="A0A438D836"/>
<dbReference type="Gene3D" id="2.40.10.10">
    <property type="entry name" value="Trypsin-like serine proteases"/>
    <property type="match status" value="1"/>
</dbReference>